<keyword evidence="3" id="KW-1185">Reference proteome</keyword>
<keyword evidence="1" id="KW-1133">Transmembrane helix</keyword>
<feature type="transmembrane region" description="Helical" evidence="1">
    <location>
        <begin position="442"/>
        <end position="463"/>
    </location>
</feature>
<keyword evidence="1" id="KW-0812">Transmembrane</keyword>
<dbReference type="EMBL" id="CP093343">
    <property type="protein sequence ID" value="WOG83846.1"/>
    <property type="molecule type" value="Genomic_DNA"/>
</dbReference>
<reference evidence="2" key="2">
    <citation type="submission" date="2022-03" db="EMBL/GenBank/DDBJ databases">
        <title>Draft title - Genomic analysis of global carrot germplasm unveils the trajectory of domestication and the origin of high carotenoid orange carrot.</title>
        <authorList>
            <person name="Iorizzo M."/>
            <person name="Ellison S."/>
            <person name="Senalik D."/>
            <person name="Macko-Podgorni A."/>
            <person name="Grzebelus D."/>
            <person name="Bostan H."/>
            <person name="Rolling W."/>
            <person name="Curaba J."/>
            <person name="Simon P."/>
        </authorList>
    </citation>
    <scope>NUCLEOTIDE SEQUENCE</scope>
    <source>
        <tissue evidence="2">Leaf</tissue>
    </source>
</reference>
<dbReference type="InterPro" id="IPR007720">
    <property type="entry name" value="PigQ/GPI1"/>
</dbReference>
<protein>
    <submittedName>
        <fullName evidence="2">Uncharacterized protein</fullName>
    </submittedName>
</protein>
<gene>
    <name evidence="2" type="ORF">DCAR_0103024</name>
</gene>
<feature type="transmembrane region" description="Helical" evidence="1">
    <location>
        <begin position="353"/>
        <end position="372"/>
    </location>
</feature>
<dbReference type="Pfam" id="PF05024">
    <property type="entry name" value="Gpi1"/>
    <property type="match status" value="1"/>
</dbReference>
<feature type="transmembrane region" description="Helical" evidence="1">
    <location>
        <begin position="384"/>
        <end position="401"/>
    </location>
</feature>
<proteinExistence type="predicted"/>
<evidence type="ECO:0000313" key="2">
    <source>
        <dbReference type="EMBL" id="WOG83846.1"/>
    </source>
</evidence>
<evidence type="ECO:0000313" key="3">
    <source>
        <dbReference type="Proteomes" id="UP000077755"/>
    </source>
</evidence>
<evidence type="ECO:0000256" key="1">
    <source>
        <dbReference type="SAM" id="Phobius"/>
    </source>
</evidence>
<dbReference type="PANTHER" id="PTHR47555">
    <property type="entry name" value="N-ACETYLGLUCOSAMINYL TRANSFERASE COMPONENT FAMILY PROTEIN / GPI1 FAMILY PROTEIN"/>
    <property type="match status" value="1"/>
</dbReference>
<accession>A0AAF0W7Y1</accession>
<feature type="transmembrane region" description="Helical" evidence="1">
    <location>
        <begin position="539"/>
        <end position="562"/>
    </location>
</feature>
<dbReference type="PANTHER" id="PTHR47555:SF2">
    <property type="entry name" value="N-ACETYLGLUCOSAMINYL TRANSFERASE COMPONENT FAMILY PROTEIN _ GPI1 FAMILY PROTEIN"/>
    <property type="match status" value="1"/>
</dbReference>
<feature type="transmembrane region" description="Helical" evidence="1">
    <location>
        <begin position="475"/>
        <end position="498"/>
    </location>
</feature>
<dbReference type="KEGG" id="dcr:108199029"/>
<reference evidence="2" key="1">
    <citation type="journal article" date="2016" name="Nat. Genet.">
        <title>A high-quality carrot genome assembly provides new insights into carotenoid accumulation and asterid genome evolution.</title>
        <authorList>
            <person name="Iorizzo M."/>
            <person name="Ellison S."/>
            <person name="Senalik D."/>
            <person name="Zeng P."/>
            <person name="Satapoomin P."/>
            <person name="Huang J."/>
            <person name="Bowman M."/>
            <person name="Iovene M."/>
            <person name="Sanseverino W."/>
            <person name="Cavagnaro P."/>
            <person name="Yildiz M."/>
            <person name="Macko-Podgorni A."/>
            <person name="Moranska E."/>
            <person name="Grzebelus E."/>
            <person name="Grzebelus D."/>
            <person name="Ashrafi H."/>
            <person name="Zheng Z."/>
            <person name="Cheng S."/>
            <person name="Spooner D."/>
            <person name="Van Deynze A."/>
            <person name="Simon P."/>
        </authorList>
    </citation>
    <scope>NUCLEOTIDE SEQUENCE</scope>
    <source>
        <tissue evidence="2">Leaf</tissue>
    </source>
</reference>
<keyword evidence="1" id="KW-0472">Membrane</keyword>
<name>A0AAF0W7Y1_DAUCS</name>
<dbReference type="GO" id="GO:0006506">
    <property type="term" value="P:GPI anchor biosynthetic process"/>
    <property type="evidence" value="ECO:0007669"/>
    <property type="project" value="InterPro"/>
</dbReference>
<dbReference type="GO" id="GO:0016020">
    <property type="term" value="C:membrane"/>
    <property type="evidence" value="ECO:0007669"/>
    <property type="project" value="InterPro"/>
</dbReference>
<sequence length="699" mass="79067">MVRKCRIWWPTHLSTDPTHSSTLLFGWFLESPSSDLLDVVVAFGCTHTNVHSSKLQEIIHRTNERMPMGLQDNCKLTMIGCCQANFQGDGKSIASVAETNNGVDSVNGIVHSKKGQKRLKTKKKKNMLELNRRVSIKNKNWIQLVYDFSEYVGKRIYWIPKLQHIKWDGMTVPDLHLHVIAYETPKYGGHHFSLGSYSTSEHTKSTIKKPMWVEDLHEKQTLPDLDTAILAINSAAAAKSLFEELVLPSVSTARLCSLYMFLALTWRLFAISVASLSTLIYVVLQFIRILLSCGSKSCIHIISTKLFSRTYKNVQFRCCQILYWPIFLQNSAHRSTSCVEYAEKAALRKHSMWSNLAVDVLFGNILGVLMLSHSGSVTSWTLKLFANITNYVLRMGCVSLMGNPAGFKLNNELAIVLGMLSLNAIQVWSTICFFMSSYFLYFIRGVAICGILFGLTTSAALIVDFITFATIHVRCLHWLISLIFSHQLQAVAALWRLFRDQKLNPLRQRLDSYDYTVDQHVVGSLLFTPVLLLLPTSSAFYIFFALMGTTVSFVCIFIELAISAIHATPYTKVFLWILMPRRFPSGLWVEIVRCQSDAVNGLETGAVGNLVLFLHSSCLNIWQVVFPHYKFLFSAVSRVSFATSMYGILIGRSLPSAMNNFSSSLTRLPMTLPWMSIPCQEYWKLCYDAVLARKECTLN</sequence>
<feature type="transmembrane region" description="Helical" evidence="1">
    <location>
        <begin position="258"/>
        <end position="284"/>
    </location>
</feature>
<dbReference type="AlphaFoldDB" id="A0AAF0W7Y1"/>
<dbReference type="Proteomes" id="UP000077755">
    <property type="component" value="Chromosome 1"/>
</dbReference>
<feature type="transmembrane region" description="Helical" evidence="1">
    <location>
        <begin position="413"/>
        <end position="436"/>
    </location>
</feature>
<organism evidence="2 3">
    <name type="scientific">Daucus carota subsp. sativus</name>
    <name type="common">Carrot</name>
    <dbReference type="NCBI Taxonomy" id="79200"/>
    <lineage>
        <taxon>Eukaryota</taxon>
        <taxon>Viridiplantae</taxon>
        <taxon>Streptophyta</taxon>
        <taxon>Embryophyta</taxon>
        <taxon>Tracheophyta</taxon>
        <taxon>Spermatophyta</taxon>
        <taxon>Magnoliopsida</taxon>
        <taxon>eudicotyledons</taxon>
        <taxon>Gunneridae</taxon>
        <taxon>Pentapetalae</taxon>
        <taxon>asterids</taxon>
        <taxon>campanulids</taxon>
        <taxon>Apiales</taxon>
        <taxon>Apiaceae</taxon>
        <taxon>Apioideae</taxon>
        <taxon>Scandiceae</taxon>
        <taxon>Daucinae</taxon>
        <taxon>Daucus</taxon>
        <taxon>Daucus sect. Daucus</taxon>
    </lineage>
</organism>